<dbReference type="EMBL" id="LHPF02000007">
    <property type="protein sequence ID" value="PSC73531.1"/>
    <property type="molecule type" value="Genomic_DNA"/>
</dbReference>
<dbReference type="OrthoDB" id="29061at2759"/>
<dbReference type="InterPro" id="IPR000717">
    <property type="entry name" value="PCI_dom"/>
</dbReference>
<dbReference type="SMART" id="SM00088">
    <property type="entry name" value="PINT"/>
    <property type="match status" value="1"/>
</dbReference>
<feature type="domain" description="PCI" evidence="9">
    <location>
        <begin position="199"/>
        <end position="368"/>
    </location>
</feature>
<evidence type="ECO:0000256" key="2">
    <source>
        <dbReference type="ARBA" id="ARBA00004496"/>
    </source>
</evidence>
<dbReference type="GO" id="GO:0005737">
    <property type="term" value="C:cytoplasm"/>
    <property type="evidence" value="ECO:0007669"/>
    <property type="project" value="UniProtKB-SubCell"/>
</dbReference>
<dbReference type="PANTHER" id="PTHR10758:SF1">
    <property type="entry name" value="COP9 SIGNALOSOME COMPLEX SUBUNIT 3"/>
    <property type="match status" value="1"/>
</dbReference>
<reference evidence="10 11" key="1">
    <citation type="journal article" date="2018" name="Plant J.">
        <title>Genome sequences of Chlorella sorokiniana UTEX 1602 and Micractinium conductrix SAG 241.80: implications to maltose excretion by a green alga.</title>
        <authorList>
            <person name="Arriola M.B."/>
            <person name="Velmurugan N."/>
            <person name="Zhang Y."/>
            <person name="Plunkett M.H."/>
            <person name="Hondzo H."/>
            <person name="Barney B.M."/>
        </authorList>
    </citation>
    <scope>NUCLEOTIDE SEQUENCE [LARGE SCALE GENOMIC DNA]</scope>
    <source>
        <strain evidence="10 11">SAG 241.80</strain>
    </source>
</reference>
<name>A0A2P6VHG3_9CHLO</name>
<evidence type="ECO:0000256" key="3">
    <source>
        <dbReference type="ARBA" id="ARBA00007084"/>
    </source>
</evidence>
<evidence type="ECO:0000256" key="6">
    <source>
        <dbReference type="ARBA" id="ARBA00022790"/>
    </source>
</evidence>
<accession>A0A2P6VHG3</accession>
<dbReference type="GO" id="GO:0008180">
    <property type="term" value="C:COP9 signalosome"/>
    <property type="evidence" value="ECO:0007669"/>
    <property type="project" value="UniProtKB-KW"/>
</dbReference>
<proteinExistence type="inferred from homology"/>
<dbReference type="AlphaFoldDB" id="A0A2P6VHG3"/>
<feature type="compositionally biased region" description="Basic and acidic residues" evidence="8">
    <location>
        <begin position="410"/>
        <end position="421"/>
    </location>
</feature>
<dbReference type="Proteomes" id="UP000239649">
    <property type="component" value="Unassembled WGS sequence"/>
</dbReference>
<keyword evidence="5" id="KW-0963">Cytoplasm</keyword>
<evidence type="ECO:0000256" key="7">
    <source>
        <dbReference type="ARBA" id="ARBA00023242"/>
    </source>
</evidence>
<evidence type="ECO:0000256" key="5">
    <source>
        <dbReference type="ARBA" id="ARBA00022490"/>
    </source>
</evidence>
<dbReference type="InterPro" id="IPR055089">
    <property type="entry name" value="COP9_N"/>
</dbReference>
<dbReference type="SUPFAM" id="SSF46785">
    <property type="entry name" value="Winged helix' DNA-binding domain"/>
    <property type="match status" value="1"/>
</dbReference>
<dbReference type="PANTHER" id="PTHR10758">
    <property type="entry name" value="26S PROTEASOME NON-ATPASE REGULATORY SUBUNIT 3/COP9 SIGNALOSOME COMPLEX SUBUNIT 3"/>
    <property type="match status" value="1"/>
</dbReference>
<keyword evidence="11" id="KW-1185">Reference proteome</keyword>
<evidence type="ECO:0000256" key="4">
    <source>
        <dbReference type="ARBA" id="ARBA00014878"/>
    </source>
</evidence>
<organism evidence="10 11">
    <name type="scientific">Micractinium conductrix</name>
    <dbReference type="NCBI Taxonomy" id="554055"/>
    <lineage>
        <taxon>Eukaryota</taxon>
        <taxon>Viridiplantae</taxon>
        <taxon>Chlorophyta</taxon>
        <taxon>core chlorophytes</taxon>
        <taxon>Trebouxiophyceae</taxon>
        <taxon>Chlorellales</taxon>
        <taxon>Chlorellaceae</taxon>
        <taxon>Chlorella clade</taxon>
        <taxon>Micractinium</taxon>
    </lineage>
</organism>
<evidence type="ECO:0000259" key="9">
    <source>
        <dbReference type="PROSITE" id="PS50250"/>
    </source>
</evidence>
<dbReference type="InterPro" id="IPR050756">
    <property type="entry name" value="CSN3"/>
</dbReference>
<dbReference type="STRING" id="554055.A0A2P6VHG3"/>
<comment type="subcellular location">
    <subcellularLocation>
        <location evidence="2">Cytoplasm</location>
    </subcellularLocation>
    <subcellularLocation>
        <location evidence="1">Nucleus</location>
    </subcellularLocation>
</comment>
<dbReference type="GO" id="GO:0006511">
    <property type="term" value="P:ubiquitin-dependent protein catabolic process"/>
    <property type="evidence" value="ECO:0007669"/>
    <property type="project" value="TreeGrafter"/>
</dbReference>
<sequence>MGTLEALVAQITALSGDADLPGLQSSLKSAAQDNVMRASAGGLLAAVAALDAAAHSLGCLYLLEAKARTANAQQGDRDFLESACTFLPACTPRQVRMAPEKFVSLCRAVKAHCLVLDAPKRGVAPLRAAVAALCPSTDHLSPIHADFFQLCLLSKCYSAAGPVLDADVYTVDPAKTAVTPTDVLLYCYYGGLLEIGRRRYAHALELLLTALTAPTMVPNAITAACAKKYMLVSLIHSGAVPQLPKYAAPVVSRMFKSECAPYAELAKLCGQDKSPAELSAFAVGKQADFEQDGNMGLVGLAIEGHAKRQIQKLTQTYLTLSLADIAQQAGLGGPAEAEVAVLRMIDAGEVHARISERDGMIRFSEEDEAYHSEATTTALESLIARTVELAGRLQTFDMAVSSDRAYLTKTELKGQRSKESGDPSGSGAEQLGGL</sequence>
<comment type="similarity">
    <text evidence="3">Belongs to the CSN3 family.</text>
</comment>
<evidence type="ECO:0000256" key="1">
    <source>
        <dbReference type="ARBA" id="ARBA00004123"/>
    </source>
</evidence>
<evidence type="ECO:0000256" key="8">
    <source>
        <dbReference type="SAM" id="MobiDB-lite"/>
    </source>
</evidence>
<dbReference type="Pfam" id="PF22788">
    <property type="entry name" value="COP9_hel_rpt"/>
    <property type="match status" value="1"/>
</dbReference>
<protein>
    <recommendedName>
        <fullName evidence="4">COP9 signalosome complex subunit 3</fullName>
    </recommendedName>
</protein>
<keyword evidence="7" id="KW-0539">Nucleus</keyword>
<evidence type="ECO:0000313" key="11">
    <source>
        <dbReference type="Proteomes" id="UP000239649"/>
    </source>
</evidence>
<keyword evidence="6" id="KW-0736">Signalosome</keyword>
<dbReference type="InterPro" id="IPR036390">
    <property type="entry name" value="WH_DNA-bd_sf"/>
</dbReference>
<dbReference type="Pfam" id="PF01399">
    <property type="entry name" value="PCI"/>
    <property type="match status" value="1"/>
</dbReference>
<comment type="caution">
    <text evidence="10">The sequence shown here is derived from an EMBL/GenBank/DDBJ whole genome shotgun (WGS) entry which is preliminary data.</text>
</comment>
<feature type="region of interest" description="Disordered" evidence="8">
    <location>
        <begin position="409"/>
        <end position="434"/>
    </location>
</feature>
<gene>
    <name evidence="10" type="ORF">C2E20_3456</name>
</gene>
<dbReference type="PROSITE" id="PS50250">
    <property type="entry name" value="PCI"/>
    <property type="match status" value="1"/>
</dbReference>
<evidence type="ECO:0000313" key="10">
    <source>
        <dbReference type="EMBL" id="PSC73531.1"/>
    </source>
</evidence>